<evidence type="ECO:0000313" key="2">
    <source>
        <dbReference type="EMBL" id="KAI1617342.1"/>
    </source>
</evidence>
<comment type="caution">
    <text evidence="2">The sequence shown here is derived from an EMBL/GenBank/DDBJ whole genome shotgun (WGS) entry which is preliminary data.</text>
</comment>
<organism evidence="2 3">
    <name type="scientific">Exophiala viscosa</name>
    <dbReference type="NCBI Taxonomy" id="2486360"/>
    <lineage>
        <taxon>Eukaryota</taxon>
        <taxon>Fungi</taxon>
        <taxon>Dikarya</taxon>
        <taxon>Ascomycota</taxon>
        <taxon>Pezizomycotina</taxon>
        <taxon>Eurotiomycetes</taxon>
        <taxon>Chaetothyriomycetidae</taxon>
        <taxon>Chaetothyriales</taxon>
        <taxon>Herpotrichiellaceae</taxon>
        <taxon>Exophiala</taxon>
    </lineage>
</organism>
<keyword evidence="3" id="KW-1185">Reference proteome</keyword>
<dbReference type="SUPFAM" id="SSF52047">
    <property type="entry name" value="RNI-like"/>
    <property type="match status" value="1"/>
</dbReference>
<feature type="region of interest" description="Disordered" evidence="1">
    <location>
        <begin position="89"/>
        <end position="154"/>
    </location>
</feature>
<dbReference type="Gene3D" id="3.80.10.10">
    <property type="entry name" value="Ribonuclease Inhibitor"/>
    <property type="match status" value="1"/>
</dbReference>
<protein>
    <submittedName>
        <fullName evidence="2">Uncharacterized protein</fullName>
    </submittedName>
</protein>
<sequence length="261" mass="28943">MNYSPEIRDYVNRSFEQARMAPTSTRAQMEEKLKEIIEDTTQSGLFHGIKWKELPLLLEMIQNGQTVHLLAPSSRSSSFAAGREVDTIKSAPEQEEYSQAQKRGQVARQPTNLVSKPDPSSTLSSTKQPQPTKNAAVLSEDEWHPSKLDPKRTSLRFTKGAQPFDIRDHHLDLVVAGGSGFCHKIEDFSYGDDSMGFGSYLSDAAVMRLAAACPNLRKVYLTPAVNLTDDALLAFLTHCPKIHTLSITGNDKGPKLRGWLS</sequence>
<reference evidence="2" key="1">
    <citation type="journal article" date="2022" name="bioRxiv">
        <title>Deciphering the potential niche of two novel black yeast fungi from a biological soil crust based on their genomes, phenotypes, and melanin regulation.</title>
        <authorList>
            <consortium name="DOE Joint Genome Institute"/>
            <person name="Carr E.C."/>
            <person name="Barton Q."/>
            <person name="Grambo S."/>
            <person name="Sullivan M."/>
            <person name="Renfro C.M."/>
            <person name="Kuo A."/>
            <person name="Pangilinan J."/>
            <person name="Lipzen A."/>
            <person name="Keymanesh K."/>
            <person name="Savage E."/>
            <person name="Barry K."/>
            <person name="Grigoriev I.V."/>
            <person name="Riekhof W.R."/>
            <person name="Harris S.S."/>
        </authorList>
    </citation>
    <scope>NUCLEOTIDE SEQUENCE</scope>
    <source>
        <strain evidence="2">JF 03-4F</strain>
    </source>
</reference>
<name>A0AAN6E548_9EURO</name>
<proteinExistence type="predicted"/>
<dbReference type="EMBL" id="MU404351">
    <property type="protein sequence ID" value="KAI1617342.1"/>
    <property type="molecule type" value="Genomic_DNA"/>
</dbReference>
<dbReference type="InterPro" id="IPR032675">
    <property type="entry name" value="LRR_dom_sf"/>
</dbReference>
<gene>
    <name evidence="2" type="ORF">EDD36DRAFT_161404</name>
</gene>
<accession>A0AAN6E548</accession>
<evidence type="ECO:0000256" key="1">
    <source>
        <dbReference type="SAM" id="MobiDB-lite"/>
    </source>
</evidence>
<feature type="compositionally biased region" description="Basic and acidic residues" evidence="1">
    <location>
        <begin position="141"/>
        <end position="152"/>
    </location>
</feature>
<evidence type="ECO:0000313" key="3">
    <source>
        <dbReference type="Proteomes" id="UP001203852"/>
    </source>
</evidence>
<feature type="compositionally biased region" description="Polar residues" evidence="1">
    <location>
        <begin position="97"/>
        <end position="133"/>
    </location>
</feature>
<dbReference type="Proteomes" id="UP001203852">
    <property type="component" value="Unassembled WGS sequence"/>
</dbReference>
<dbReference type="AlphaFoldDB" id="A0AAN6E548"/>